<keyword evidence="2" id="KW-1185">Reference proteome</keyword>
<dbReference type="AlphaFoldDB" id="A0A7J9FLA0"/>
<evidence type="ECO:0000313" key="1">
    <source>
        <dbReference type="EMBL" id="MBA0786092.1"/>
    </source>
</evidence>
<proteinExistence type="predicted"/>
<organism evidence="1 2">
    <name type="scientific">Gossypium trilobum</name>
    <dbReference type="NCBI Taxonomy" id="34281"/>
    <lineage>
        <taxon>Eukaryota</taxon>
        <taxon>Viridiplantae</taxon>
        <taxon>Streptophyta</taxon>
        <taxon>Embryophyta</taxon>
        <taxon>Tracheophyta</taxon>
        <taxon>Spermatophyta</taxon>
        <taxon>Magnoliopsida</taxon>
        <taxon>eudicotyledons</taxon>
        <taxon>Gunneridae</taxon>
        <taxon>Pentapetalae</taxon>
        <taxon>rosids</taxon>
        <taxon>malvids</taxon>
        <taxon>Malvales</taxon>
        <taxon>Malvaceae</taxon>
        <taxon>Malvoideae</taxon>
        <taxon>Gossypium</taxon>
    </lineage>
</organism>
<sequence>MNIEKRNSNALKVRSGIEITSWEKL</sequence>
<dbReference type="EMBL" id="JABEZW010221481">
    <property type="protein sequence ID" value="MBA0786092.1"/>
    <property type="molecule type" value="Genomic_DNA"/>
</dbReference>
<accession>A0A7J9FLA0</accession>
<comment type="caution">
    <text evidence="1">The sequence shown here is derived from an EMBL/GenBank/DDBJ whole genome shotgun (WGS) entry which is preliminary data.</text>
</comment>
<reference evidence="1 2" key="1">
    <citation type="journal article" date="2019" name="Genome Biol. Evol.">
        <title>Insights into the evolution of the New World diploid cottons (Gossypium, subgenus Houzingenia) based on genome sequencing.</title>
        <authorList>
            <person name="Grover C.E."/>
            <person name="Arick M.A. 2nd"/>
            <person name="Thrash A."/>
            <person name="Conover J.L."/>
            <person name="Sanders W.S."/>
            <person name="Peterson D.G."/>
            <person name="Frelichowski J.E."/>
            <person name="Scheffler J.A."/>
            <person name="Scheffler B.E."/>
            <person name="Wendel J.F."/>
        </authorList>
    </citation>
    <scope>NUCLEOTIDE SEQUENCE [LARGE SCALE GENOMIC DNA]</scope>
    <source>
        <strain evidence="1">8</strain>
        <tissue evidence="1">Leaf</tissue>
    </source>
</reference>
<dbReference type="Proteomes" id="UP000593568">
    <property type="component" value="Unassembled WGS sequence"/>
</dbReference>
<gene>
    <name evidence="1" type="ORF">Gotri_026783</name>
</gene>
<protein>
    <submittedName>
        <fullName evidence="1">Uncharacterized protein</fullName>
    </submittedName>
</protein>
<name>A0A7J9FLA0_9ROSI</name>
<evidence type="ECO:0000313" key="2">
    <source>
        <dbReference type="Proteomes" id="UP000593568"/>
    </source>
</evidence>